<evidence type="ECO:0000313" key="2">
    <source>
        <dbReference type="EMBL" id="SMC50056.1"/>
    </source>
</evidence>
<feature type="signal peptide" evidence="1">
    <location>
        <begin position="1"/>
        <end position="45"/>
    </location>
</feature>
<sequence length="70" mass="7037">MRQLYALGLPSPTTSKSLSCGGCTVSRLLSLVVLAGLLIAPSAHAADMHLGNEGFDNGLIGWSGSHTAGG</sequence>
<organism evidence="2 3">
    <name type="scientific">Kibdelosporangium aridum</name>
    <dbReference type="NCBI Taxonomy" id="2030"/>
    <lineage>
        <taxon>Bacteria</taxon>
        <taxon>Bacillati</taxon>
        <taxon>Actinomycetota</taxon>
        <taxon>Actinomycetes</taxon>
        <taxon>Pseudonocardiales</taxon>
        <taxon>Pseudonocardiaceae</taxon>
        <taxon>Kibdelosporangium</taxon>
    </lineage>
</organism>
<keyword evidence="3" id="KW-1185">Reference proteome</keyword>
<dbReference type="AlphaFoldDB" id="A0A1W1ZNT5"/>
<dbReference type="EMBL" id="FWXV01000001">
    <property type="protein sequence ID" value="SMC50056.1"/>
    <property type="molecule type" value="Genomic_DNA"/>
</dbReference>
<proteinExistence type="predicted"/>
<evidence type="ECO:0000313" key="3">
    <source>
        <dbReference type="Proteomes" id="UP000192674"/>
    </source>
</evidence>
<name>A0A1W1ZNT5_KIBAR</name>
<evidence type="ECO:0000256" key="1">
    <source>
        <dbReference type="SAM" id="SignalP"/>
    </source>
</evidence>
<gene>
    <name evidence="2" type="ORF">SAMN05661093_00235</name>
</gene>
<reference evidence="2 3" key="1">
    <citation type="submission" date="2017-04" db="EMBL/GenBank/DDBJ databases">
        <authorList>
            <person name="Afonso C.L."/>
            <person name="Miller P.J."/>
            <person name="Scott M.A."/>
            <person name="Spackman E."/>
            <person name="Goraichik I."/>
            <person name="Dimitrov K.M."/>
            <person name="Suarez D.L."/>
            <person name="Swayne D.E."/>
        </authorList>
    </citation>
    <scope>NUCLEOTIDE SEQUENCE [LARGE SCALE GENOMIC DNA]</scope>
    <source>
        <strain evidence="2 3">DSM 43828</strain>
    </source>
</reference>
<accession>A0A1W1ZNT5</accession>
<dbReference type="Proteomes" id="UP000192674">
    <property type="component" value="Unassembled WGS sequence"/>
</dbReference>
<feature type="chain" id="PRO_5012913010" evidence="1">
    <location>
        <begin position="46"/>
        <end position="70"/>
    </location>
</feature>
<protein>
    <submittedName>
        <fullName evidence="2">Uncharacterized protein</fullName>
    </submittedName>
</protein>
<keyword evidence="1" id="KW-0732">Signal</keyword>